<keyword evidence="1 2" id="KW-0195">Cyclin</keyword>
<dbReference type="InterPro" id="IPR043198">
    <property type="entry name" value="Cyclin/Ssn8"/>
</dbReference>
<dbReference type="Gene3D" id="1.10.472.10">
    <property type="entry name" value="Cyclin-like"/>
    <property type="match status" value="2"/>
</dbReference>
<dbReference type="GO" id="GO:0016538">
    <property type="term" value="F:cyclin-dependent protein serine/threonine kinase regulator activity"/>
    <property type="evidence" value="ECO:0007669"/>
    <property type="project" value="InterPro"/>
</dbReference>
<reference evidence="4 5" key="1">
    <citation type="submission" date="2016-07" db="EMBL/GenBank/DDBJ databases">
        <title>Pervasive Adenine N6-methylation of Active Genes in Fungi.</title>
        <authorList>
            <consortium name="DOE Joint Genome Institute"/>
            <person name="Mondo S.J."/>
            <person name="Dannebaum R.O."/>
            <person name="Kuo R.C."/>
            <person name="Labutti K."/>
            <person name="Haridas S."/>
            <person name="Kuo A."/>
            <person name="Salamov A."/>
            <person name="Ahrendt S.R."/>
            <person name="Lipzen A."/>
            <person name="Sullivan W."/>
            <person name="Andreopoulos W.B."/>
            <person name="Clum A."/>
            <person name="Lindquist E."/>
            <person name="Daum C."/>
            <person name="Ramamoorthy G.K."/>
            <person name="Gryganskyi A."/>
            <person name="Culley D."/>
            <person name="Magnuson J.K."/>
            <person name="James T.Y."/>
            <person name="O'Malley M.A."/>
            <person name="Stajich J.E."/>
            <person name="Spatafora J.W."/>
            <person name="Visel A."/>
            <person name="Grigoriev I.V."/>
        </authorList>
    </citation>
    <scope>NUCLEOTIDE SEQUENCE [LARGE SCALE GENOMIC DNA]</scope>
    <source>
        <strain evidence="4 5">NRRL 3301</strain>
    </source>
</reference>
<dbReference type="GO" id="GO:0006357">
    <property type="term" value="P:regulation of transcription by RNA polymerase II"/>
    <property type="evidence" value="ECO:0007669"/>
    <property type="project" value="InterPro"/>
</dbReference>
<keyword evidence="5" id="KW-1185">Reference proteome</keyword>
<dbReference type="STRING" id="101127.A0A1X2GIR8"/>
<organism evidence="4 5">
    <name type="scientific">Hesseltinella vesiculosa</name>
    <dbReference type="NCBI Taxonomy" id="101127"/>
    <lineage>
        <taxon>Eukaryota</taxon>
        <taxon>Fungi</taxon>
        <taxon>Fungi incertae sedis</taxon>
        <taxon>Mucoromycota</taxon>
        <taxon>Mucoromycotina</taxon>
        <taxon>Mucoromycetes</taxon>
        <taxon>Mucorales</taxon>
        <taxon>Cunninghamellaceae</taxon>
        <taxon>Hesseltinella</taxon>
    </lineage>
</organism>
<name>A0A1X2GIR8_9FUNG</name>
<dbReference type="EMBL" id="MCGT01000013">
    <property type="protein sequence ID" value="ORX54621.1"/>
    <property type="molecule type" value="Genomic_DNA"/>
</dbReference>
<sequence>MTEAKKHIYEESSQYRHWRFSPSELWELRQSCNSKTIQRVREYIMEEQDVQDIDFITADEQVKLCRYYEQQLQTICAYLKLPDVCMATAVIYTKRFFLRNSIMDYHPKDILLTCLFLSTKSEGERMSIDEFGKNLQIPNTEMILKLEFIVSQGLRFEYLIHHPYRAAYGHYLDIQRVFHKNGELDMSLLKDTYDRVKDVIGKILLTDLPLIYQPAQLAVAAFIIAGKNNGFDIKVKEYLVQRLDKDLVDTLYTMTILMDEVLEESQQVPLELAQGIDKRLQSCRNPLKNPESKL</sequence>
<dbReference type="InterPro" id="IPR013763">
    <property type="entry name" value="Cyclin-like_dom"/>
</dbReference>
<comment type="caution">
    <text evidence="4">The sequence shown here is derived from an EMBL/GenBank/DDBJ whole genome shotgun (WGS) entry which is preliminary data.</text>
</comment>
<dbReference type="Proteomes" id="UP000242146">
    <property type="component" value="Unassembled WGS sequence"/>
</dbReference>
<feature type="domain" description="Cyclin-like" evidence="3">
    <location>
        <begin position="70"/>
        <end position="152"/>
    </location>
</feature>
<dbReference type="CDD" id="cd20525">
    <property type="entry name" value="CYCLIN_CCNH_rpt2"/>
    <property type="match status" value="1"/>
</dbReference>
<dbReference type="InterPro" id="IPR031658">
    <property type="entry name" value="Cyclin_C_2"/>
</dbReference>
<evidence type="ECO:0000313" key="5">
    <source>
        <dbReference type="Proteomes" id="UP000242146"/>
    </source>
</evidence>
<dbReference type="InterPro" id="IPR036915">
    <property type="entry name" value="Cyclin-like_sf"/>
</dbReference>
<proteinExistence type="inferred from homology"/>
<dbReference type="SMART" id="SM00385">
    <property type="entry name" value="CYCLIN"/>
    <property type="match status" value="1"/>
</dbReference>
<protein>
    <submittedName>
        <fullName evidence="4">Cyclin-like protein</fullName>
    </submittedName>
</protein>
<dbReference type="CDD" id="cd20524">
    <property type="entry name" value="CYCLIN_CCNH_rpt1"/>
    <property type="match status" value="1"/>
</dbReference>
<accession>A0A1X2GIR8</accession>
<evidence type="ECO:0000313" key="4">
    <source>
        <dbReference type="EMBL" id="ORX54621.1"/>
    </source>
</evidence>
<dbReference type="AlphaFoldDB" id="A0A1X2GIR8"/>
<dbReference type="Pfam" id="PF00134">
    <property type="entry name" value="Cyclin_N"/>
    <property type="match status" value="1"/>
</dbReference>
<dbReference type="Pfam" id="PF16899">
    <property type="entry name" value="Cyclin_C_2"/>
    <property type="match status" value="1"/>
</dbReference>
<dbReference type="OrthoDB" id="340962at2759"/>
<dbReference type="InterPro" id="IPR006671">
    <property type="entry name" value="Cyclin_N"/>
</dbReference>
<dbReference type="SUPFAM" id="SSF47954">
    <property type="entry name" value="Cyclin-like"/>
    <property type="match status" value="2"/>
</dbReference>
<evidence type="ECO:0000259" key="3">
    <source>
        <dbReference type="SMART" id="SM00385"/>
    </source>
</evidence>
<comment type="similarity">
    <text evidence="2">Belongs to the cyclin family.</text>
</comment>
<gene>
    <name evidence="4" type="ORF">DM01DRAFT_1362900</name>
</gene>
<evidence type="ECO:0000256" key="1">
    <source>
        <dbReference type="ARBA" id="ARBA00023127"/>
    </source>
</evidence>
<evidence type="ECO:0000256" key="2">
    <source>
        <dbReference type="RuleBase" id="RU000383"/>
    </source>
</evidence>
<dbReference type="PANTHER" id="PTHR10026">
    <property type="entry name" value="CYCLIN"/>
    <property type="match status" value="1"/>
</dbReference>